<dbReference type="InterPro" id="IPR009050">
    <property type="entry name" value="Globin-like_sf"/>
</dbReference>
<dbReference type="PANTHER" id="PTHR24198">
    <property type="entry name" value="ANKYRIN REPEAT AND PROTEIN KINASE DOMAIN-CONTAINING PROTEIN"/>
    <property type="match status" value="1"/>
</dbReference>
<dbReference type="EMBL" id="CAJNJA010022797">
    <property type="protein sequence ID" value="CAE7499945.1"/>
    <property type="molecule type" value="Genomic_DNA"/>
</dbReference>
<evidence type="ECO:0000313" key="5">
    <source>
        <dbReference type="EMBL" id="CAE7499945.1"/>
    </source>
</evidence>
<dbReference type="Gene3D" id="1.10.490.10">
    <property type="entry name" value="Globins"/>
    <property type="match status" value="1"/>
</dbReference>
<dbReference type="GO" id="GO:0020037">
    <property type="term" value="F:heme binding"/>
    <property type="evidence" value="ECO:0007669"/>
    <property type="project" value="InterPro"/>
</dbReference>
<dbReference type="SMART" id="SM00248">
    <property type="entry name" value="ANK"/>
    <property type="match status" value="6"/>
</dbReference>
<proteinExistence type="predicted"/>
<dbReference type="SUPFAM" id="SSF48403">
    <property type="entry name" value="Ankyrin repeat"/>
    <property type="match status" value="1"/>
</dbReference>
<dbReference type="InterPro" id="IPR036322">
    <property type="entry name" value="WD40_repeat_dom_sf"/>
</dbReference>
<dbReference type="SUPFAM" id="SSF46458">
    <property type="entry name" value="Globin-like"/>
    <property type="match status" value="1"/>
</dbReference>
<evidence type="ECO:0000259" key="4">
    <source>
        <dbReference type="PROSITE" id="PS01033"/>
    </source>
</evidence>
<keyword evidence="1" id="KW-0677">Repeat</keyword>
<dbReference type="InterPro" id="IPR015943">
    <property type="entry name" value="WD40/YVTN_repeat-like_dom_sf"/>
</dbReference>
<dbReference type="PROSITE" id="PS01033">
    <property type="entry name" value="GLOBIN"/>
    <property type="match status" value="1"/>
</dbReference>
<dbReference type="GO" id="GO:0019825">
    <property type="term" value="F:oxygen binding"/>
    <property type="evidence" value="ECO:0007669"/>
    <property type="project" value="InterPro"/>
</dbReference>
<evidence type="ECO:0000256" key="2">
    <source>
        <dbReference type="ARBA" id="ARBA00023043"/>
    </source>
</evidence>
<comment type="caution">
    <text evidence="5">The sequence shown here is derived from an EMBL/GenBank/DDBJ whole genome shotgun (WGS) entry which is preliminary data.</text>
</comment>
<evidence type="ECO:0000256" key="1">
    <source>
        <dbReference type="ARBA" id="ARBA00022737"/>
    </source>
</evidence>
<dbReference type="Gene3D" id="1.25.40.20">
    <property type="entry name" value="Ankyrin repeat-containing domain"/>
    <property type="match status" value="1"/>
</dbReference>
<sequence>MASVPLEKFASSLCKPGRSRSGGSSGDVAFAMYTVPADAFLQMTEVKMHEELLDAGVVTEFDESMGNAMFVSHQWLSDTHPDPYFEQLRTLQDALKNMVAGTSKVYLPVCSEILNGRIRCPTANDFASGLHVWYDYFSIPQNAAGQASLVRQNAIHSIPSYVARCEFFIVLCPAFQHRDQERTLSHATWGERGWCRTERAARELSTRSRGAGYVIVIESAMHQTLMWTGNRMSDAPGEGAFTLDADRVGIGRMITQMVWSKLFHFLEQREFHNYRFLLNSHAARYFRALDVEPIDGLIPGFRTRIDPSVDDKGFMLDRFLHQNGFRNIFERDSEGWPPVCFAAMSNNLVVLQALLDRSVDVNQSTSKPKAEMGVLGKITALGMASFLGNNEAVKLLLSARAQVSYKFVGGGTALHLACAGDNPLGVRLLCHARADINQQGIPGLTPFMAACACGSGRAMKEMLALNPHVSLRHSLHIALMFAGGGSADSVPLLLEARANVNEQFRVQIREPGWWLLMNVMGVRHRVSPSRLTLLAYHHYDATPLMFGILGGCLDSVSSLLSAGNGRFAAMSALDEKKSICLYHLPADVARPRKSEPTHTYVIKVPALLIGPGGNPCEMMVPNPFDGDGGFRFAALTKTAVKLWEYRQATHEVKSSSVVFGKNPQQQMTYVAYVDQGHLLMCGKDGHLYNVEGGTCHNSASVSSSLGCAVPLNHCRVPARRRTRFALLAVAALCAAGLRASYAFAGARAALSSTRTARSALDKDLVQSSWAEVCPDTSKETLTAVGTVIFDALFEADQSTKDLFSFGDRINEAEQKKFDKHVAGFTQTVDKAVKGLDDIPTLIPVLNYLGERHAYHDVTKEHYDAAGKTLLTVLEKVLEPKGLWTPETKESWAEVYGVMSSEMQKGSAFHFAVGASDGSFMLGRTEQEEAIRGKKQKLGHRPCIIVRFNLGEVPAEPNQVWPKDLRPHWKSLQVNERGLCVAASAGHVLVLLDLGLREGSSRRLLRVLQVGHKVEAFALAPHPKILELCATGDERGVIHFWDLEAKRPLLHKMYRSDLAVRSLAFSPEGDMLALGQSAGLLKLLDFPSLEGIFHRRLARPGKDGEVLSWIAFSNYADSAKSRYLACASWDQNVYLLRIFWKQKKEVRQTPQWHQDCTPTG</sequence>
<feature type="non-terminal residue" evidence="5">
    <location>
        <position position="1"/>
    </location>
</feature>
<dbReference type="OrthoDB" id="427599at2759"/>
<dbReference type="Proteomes" id="UP000601435">
    <property type="component" value="Unassembled WGS sequence"/>
</dbReference>
<evidence type="ECO:0000313" key="6">
    <source>
        <dbReference type="Proteomes" id="UP000601435"/>
    </source>
</evidence>
<dbReference type="PROSITE" id="PS50088">
    <property type="entry name" value="ANK_REPEAT"/>
    <property type="match status" value="1"/>
</dbReference>
<dbReference type="Gene3D" id="2.130.10.10">
    <property type="entry name" value="YVTN repeat-like/Quinoprotein amine dehydrogenase"/>
    <property type="match status" value="1"/>
</dbReference>
<dbReference type="InterPro" id="IPR002110">
    <property type="entry name" value="Ankyrin_rpt"/>
</dbReference>
<dbReference type="PANTHER" id="PTHR24198:SF165">
    <property type="entry name" value="ANKYRIN REPEAT-CONTAINING PROTEIN-RELATED"/>
    <property type="match status" value="1"/>
</dbReference>
<feature type="domain" description="Globin" evidence="4">
    <location>
        <begin position="756"/>
        <end position="907"/>
    </location>
</feature>
<protein>
    <submittedName>
        <fullName evidence="5">Ngb protein</fullName>
    </submittedName>
</protein>
<dbReference type="AlphaFoldDB" id="A0A812SX44"/>
<reference evidence="5" key="1">
    <citation type="submission" date="2021-02" db="EMBL/GenBank/DDBJ databases">
        <authorList>
            <person name="Dougan E. K."/>
            <person name="Rhodes N."/>
            <person name="Thang M."/>
            <person name="Chan C."/>
        </authorList>
    </citation>
    <scope>NUCLEOTIDE SEQUENCE</scope>
</reference>
<dbReference type="Pfam" id="PF12796">
    <property type="entry name" value="Ank_2"/>
    <property type="match status" value="1"/>
</dbReference>
<dbReference type="SUPFAM" id="SSF50978">
    <property type="entry name" value="WD40 repeat-like"/>
    <property type="match status" value="1"/>
</dbReference>
<keyword evidence="2 3" id="KW-0040">ANK repeat</keyword>
<keyword evidence="6" id="KW-1185">Reference proteome</keyword>
<dbReference type="Pfam" id="PF00042">
    <property type="entry name" value="Globin"/>
    <property type="match status" value="1"/>
</dbReference>
<accession>A0A812SX44</accession>
<gene>
    <name evidence="5" type="primary">ngb</name>
    <name evidence="5" type="ORF">SNEC2469_LOCUS14231</name>
</gene>
<dbReference type="InterPro" id="IPR001680">
    <property type="entry name" value="WD40_rpt"/>
</dbReference>
<dbReference type="InterPro" id="IPR000971">
    <property type="entry name" value="Globin"/>
</dbReference>
<dbReference type="InterPro" id="IPR036770">
    <property type="entry name" value="Ankyrin_rpt-contain_sf"/>
</dbReference>
<feature type="repeat" description="ANK" evidence="3">
    <location>
        <begin position="334"/>
        <end position="366"/>
    </location>
</feature>
<evidence type="ECO:0000256" key="3">
    <source>
        <dbReference type="PROSITE-ProRule" id="PRU00023"/>
    </source>
</evidence>
<organism evidence="5 6">
    <name type="scientific">Symbiodinium necroappetens</name>
    <dbReference type="NCBI Taxonomy" id="1628268"/>
    <lineage>
        <taxon>Eukaryota</taxon>
        <taxon>Sar</taxon>
        <taxon>Alveolata</taxon>
        <taxon>Dinophyceae</taxon>
        <taxon>Suessiales</taxon>
        <taxon>Symbiodiniaceae</taxon>
        <taxon>Symbiodinium</taxon>
    </lineage>
</organism>
<dbReference type="SMART" id="SM00320">
    <property type="entry name" value="WD40"/>
    <property type="match status" value="2"/>
</dbReference>
<dbReference type="InterPro" id="IPR012292">
    <property type="entry name" value="Globin/Proto"/>
</dbReference>
<name>A0A812SX44_9DINO</name>